<comment type="caution">
    <text evidence="1">The sequence shown here is derived from an EMBL/GenBank/DDBJ whole genome shotgun (WGS) entry which is preliminary data.</text>
</comment>
<reference evidence="1 2" key="1">
    <citation type="journal article" date="2021" name="Mar. Drugs">
        <title>Genome Reduction and Secondary Metabolism of the Marine Sponge-Associated Cyanobacterium Leptothoe.</title>
        <authorList>
            <person name="Konstantinou D."/>
            <person name="Popin R.V."/>
            <person name="Fewer D.P."/>
            <person name="Sivonen K."/>
            <person name="Gkelis S."/>
        </authorList>
    </citation>
    <scope>NUCLEOTIDE SEQUENCE [LARGE SCALE GENOMIC DNA]</scope>
    <source>
        <strain evidence="1 2">TAU-MAC 1615</strain>
    </source>
</reference>
<dbReference type="Proteomes" id="UP001196661">
    <property type="component" value="Unassembled WGS sequence"/>
</dbReference>
<protein>
    <submittedName>
        <fullName evidence="1">Uncharacterized protein</fullName>
    </submittedName>
</protein>
<evidence type="ECO:0000313" key="1">
    <source>
        <dbReference type="EMBL" id="MBT9312659.1"/>
    </source>
</evidence>
<dbReference type="EMBL" id="JADOER010000009">
    <property type="protein sequence ID" value="MBT9312659.1"/>
    <property type="molecule type" value="Genomic_DNA"/>
</dbReference>
<gene>
    <name evidence="1" type="ORF">IXB28_10615</name>
</gene>
<dbReference type="RefSeq" id="WP_215618551.1">
    <property type="nucleotide sequence ID" value="NZ_JADOER010000009.1"/>
</dbReference>
<organism evidence="1 2">
    <name type="scientific">Leptothoe kymatousa TAU-MAC 1615</name>
    <dbReference type="NCBI Taxonomy" id="2364775"/>
    <lineage>
        <taxon>Bacteria</taxon>
        <taxon>Bacillati</taxon>
        <taxon>Cyanobacteriota</taxon>
        <taxon>Cyanophyceae</taxon>
        <taxon>Nodosilineales</taxon>
        <taxon>Cymatolegaceae</taxon>
        <taxon>Leptothoe</taxon>
        <taxon>Leptothoe kymatousa</taxon>
    </lineage>
</organism>
<proteinExistence type="predicted"/>
<accession>A0ABS5Y5M8</accession>
<keyword evidence="2" id="KW-1185">Reference proteome</keyword>
<evidence type="ECO:0000313" key="2">
    <source>
        <dbReference type="Proteomes" id="UP001196661"/>
    </source>
</evidence>
<sequence length="47" mass="5038">MGTGRVREEIIAGNAAIAPRPQLMATLHQVLHLSSALLKVPKCGFKL</sequence>
<name>A0ABS5Y5M8_9CYAN</name>